<dbReference type="Proteomes" id="UP000316096">
    <property type="component" value="Unassembled WGS sequence"/>
</dbReference>
<keyword evidence="2" id="KW-1185">Reference proteome</keyword>
<comment type="caution">
    <text evidence="1">The sequence shown here is derived from an EMBL/GenBank/DDBJ whole genome shotgun (WGS) entry which is preliminary data.</text>
</comment>
<dbReference type="EMBL" id="VFOZ01000001">
    <property type="protein sequence ID" value="TQL96583.1"/>
    <property type="molecule type" value="Genomic_DNA"/>
</dbReference>
<protein>
    <submittedName>
        <fullName evidence="1">Uncharacterized protein</fullName>
    </submittedName>
</protein>
<sequence>MQVGPISGLPMVLPTHIAILISIGAEPLVRANHRQSRTPNYSISNLLCMWLFLLRASL</sequence>
<dbReference type="AlphaFoldDB" id="A0A543CHK5"/>
<reference evidence="1 2" key="1">
    <citation type="submission" date="2019-06" db="EMBL/GenBank/DDBJ databases">
        <title>Sequencing the genomes of 1000 actinobacteria strains.</title>
        <authorList>
            <person name="Klenk H.-P."/>
        </authorList>
    </citation>
    <scope>NUCLEOTIDE SEQUENCE [LARGE SCALE GENOMIC DNA]</scope>
    <source>
        <strain evidence="1 2">DSM 102200</strain>
    </source>
</reference>
<gene>
    <name evidence="1" type="ORF">FB559_2122</name>
</gene>
<accession>A0A543CHK5</accession>
<evidence type="ECO:0000313" key="1">
    <source>
        <dbReference type="EMBL" id="TQL96583.1"/>
    </source>
</evidence>
<name>A0A543CHK5_9ACTN</name>
<evidence type="ECO:0000313" key="2">
    <source>
        <dbReference type="Proteomes" id="UP000316096"/>
    </source>
</evidence>
<proteinExistence type="predicted"/>
<organism evidence="1 2">
    <name type="scientific">Actinoallomurus bryophytorum</name>
    <dbReference type="NCBI Taxonomy" id="1490222"/>
    <lineage>
        <taxon>Bacteria</taxon>
        <taxon>Bacillati</taxon>
        <taxon>Actinomycetota</taxon>
        <taxon>Actinomycetes</taxon>
        <taxon>Streptosporangiales</taxon>
        <taxon>Thermomonosporaceae</taxon>
        <taxon>Actinoallomurus</taxon>
    </lineage>
</organism>